<accession>W9G7D6</accession>
<sequence>MRVIEASTLPAHPVGQFGSVGFFVALAGAAVHAVVARLEPGGRIGRHPAVVDQALVVLAGDAVVSGHDDVRVEASVGQVVIWTAGEDHETHTSHGLTALILEAEGLGDAFVAEGPRS</sequence>
<dbReference type="Gene3D" id="2.60.120.10">
    <property type="entry name" value="Jelly Rolls"/>
    <property type="match status" value="1"/>
</dbReference>
<dbReference type="InterPro" id="IPR011051">
    <property type="entry name" value="RmlC_Cupin_sf"/>
</dbReference>
<dbReference type="SUPFAM" id="SSF51182">
    <property type="entry name" value="RmlC-like cupins"/>
    <property type="match status" value="1"/>
</dbReference>
<proteinExistence type="predicted"/>
<organism evidence="2 3">
    <name type="scientific">Intrasporangium oryzae NRRL B-24470</name>
    <dbReference type="NCBI Taxonomy" id="1386089"/>
    <lineage>
        <taxon>Bacteria</taxon>
        <taxon>Bacillati</taxon>
        <taxon>Actinomycetota</taxon>
        <taxon>Actinomycetes</taxon>
        <taxon>Micrococcales</taxon>
        <taxon>Intrasporangiaceae</taxon>
        <taxon>Intrasporangium</taxon>
    </lineage>
</organism>
<dbReference type="AlphaFoldDB" id="W9G7D6"/>
<dbReference type="Proteomes" id="UP000019489">
    <property type="component" value="Unassembled WGS sequence"/>
</dbReference>
<dbReference type="EMBL" id="AWSA01000035">
    <property type="protein sequence ID" value="EWT00733.1"/>
    <property type="molecule type" value="Genomic_DNA"/>
</dbReference>
<dbReference type="eggNOG" id="COG1917">
    <property type="taxonomic scope" value="Bacteria"/>
</dbReference>
<protein>
    <submittedName>
        <fullName evidence="2">Cupin</fullName>
    </submittedName>
</protein>
<evidence type="ECO:0000313" key="2">
    <source>
        <dbReference type="EMBL" id="EWT00733.1"/>
    </source>
</evidence>
<keyword evidence="1" id="KW-0812">Transmembrane</keyword>
<evidence type="ECO:0000256" key="1">
    <source>
        <dbReference type="SAM" id="Phobius"/>
    </source>
</evidence>
<dbReference type="InterPro" id="IPR014710">
    <property type="entry name" value="RmlC-like_jellyroll"/>
</dbReference>
<comment type="caution">
    <text evidence="2">The sequence shown here is derived from an EMBL/GenBank/DDBJ whole genome shotgun (WGS) entry which is preliminary data.</text>
</comment>
<gene>
    <name evidence="2" type="ORF">N865_13860</name>
</gene>
<keyword evidence="1" id="KW-0472">Membrane</keyword>
<feature type="transmembrane region" description="Helical" evidence="1">
    <location>
        <begin position="20"/>
        <end position="38"/>
    </location>
</feature>
<evidence type="ECO:0000313" key="3">
    <source>
        <dbReference type="Proteomes" id="UP000019489"/>
    </source>
</evidence>
<keyword evidence="3" id="KW-1185">Reference proteome</keyword>
<reference evidence="2 3" key="1">
    <citation type="submission" date="2013-08" db="EMBL/GenBank/DDBJ databases">
        <title>Intrasporangium oryzae NRRL B-24470.</title>
        <authorList>
            <person name="Liu H."/>
            <person name="Wang G."/>
        </authorList>
    </citation>
    <scope>NUCLEOTIDE SEQUENCE [LARGE SCALE GENOMIC DNA]</scope>
    <source>
        <strain evidence="2 3">NRRL B-24470</strain>
    </source>
</reference>
<keyword evidence="1" id="KW-1133">Transmembrane helix</keyword>
<dbReference type="RefSeq" id="WP_051510675.1">
    <property type="nucleotide sequence ID" value="NZ_AWSA01000035.1"/>
</dbReference>
<name>W9G7D6_9MICO</name>
<dbReference type="STRING" id="1386089.N865_13860"/>
<dbReference type="OrthoDB" id="3782397at2"/>